<keyword evidence="1" id="KW-0805">Transcription regulation</keyword>
<keyword evidence="6" id="KW-1185">Reference proteome</keyword>
<evidence type="ECO:0000313" key="6">
    <source>
        <dbReference type="Proteomes" id="UP001629230"/>
    </source>
</evidence>
<evidence type="ECO:0000259" key="4">
    <source>
        <dbReference type="PROSITE" id="PS01124"/>
    </source>
</evidence>
<dbReference type="Pfam" id="PF12833">
    <property type="entry name" value="HTH_18"/>
    <property type="match status" value="1"/>
</dbReference>
<dbReference type="SUPFAM" id="SSF46689">
    <property type="entry name" value="Homeodomain-like"/>
    <property type="match status" value="1"/>
</dbReference>
<sequence>MFDFSVIVLRGASASSVAMTLDILSTAAACAKKVGCAVPQWRIYSTRKLVRLSNGVSVGATPLPKKLSHDGSVWIIPGLDLQTVAEVTTRFDEPDAKRAINALQEHVRAGGEVAASCSAVFLLRAAGLLDHRRVTTTWWFAGLLQQMAPTCTVDGDRLLVVDKNIVTGGAAFAQIDVMLYLLRTRFNPTLAEAVSRNLLIDGRGSQAQFIVPAALANGNELVGKLVSLYEARLRNPPSIERLATELCMSSRTLSRHVKVATGRSTSALLQHVRISRARMLLEAGNLTIEQIAEEIGYGDTTALRRLMRKLTGSTPRQFRPSVLPK</sequence>
<dbReference type="PANTHER" id="PTHR43280:SF28">
    <property type="entry name" value="HTH-TYPE TRANSCRIPTIONAL ACTIVATOR RHAS"/>
    <property type="match status" value="1"/>
</dbReference>
<dbReference type="PROSITE" id="PS01124">
    <property type="entry name" value="HTH_ARAC_FAMILY_2"/>
    <property type="match status" value="1"/>
</dbReference>
<evidence type="ECO:0000313" key="5">
    <source>
        <dbReference type="EMBL" id="MFM0007082.1"/>
    </source>
</evidence>
<organism evidence="5 6">
    <name type="scientific">Paraburkholderia dipogonis</name>
    <dbReference type="NCBI Taxonomy" id="1211383"/>
    <lineage>
        <taxon>Bacteria</taxon>
        <taxon>Pseudomonadati</taxon>
        <taxon>Pseudomonadota</taxon>
        <taxon>Betaproteobacteria</taxon>
        <taxon>Burkholderiales</taxon>
        <taxon>Burkholderiaceae</taxon>
        <taxon>Paraburkholderia</taxon>
    </lineage>
</organism>
<accession>A0ABW9B6S1</accession>
<dbReference type="InterPro" id="IPR018060">
    <property type="entry name" value="HTH_AraC"/>
</dbReference>
<keyword evidence="2" id="KW-0238">DNA-binding</keyword>
<dbReference type="Gene3D" id="1.10.10.60">
    <property type="entry name" value="Homeodomain-like"/>
    <property type="match status" value="1"/>
</dbReference>
<dbReference type="InterPro" id="IPR009057">
    <property type="entry name" value="Homeodomain-like_sf"/>
</dbReference>
<evidence type="ECO:0000256" key="2">
    <source>
        <dbReference type="ARBA" id="ARBA00023125"/>
    </source>
</evidence>
<dbReference type="SUPFAM" id="SSF52317">
    <property type="entry name" value="Class I glutamine amidotransferase-like"/>
    <property type="match status" value="1"/>
</dbReference>
<name>A0ABW9B6S1_9BURK</name>
<proteinExistence type="predicted"/>
<protein>
    <submittedName>
        <fullName evidence="5">Helix-turn-helix domain-containing protein</fullName>
    </submittedName>
</protein>
<dbReference type="RefSeq" id="WP_408181627.1">
    <property type="nucleotide sequence ID" value="NZ_JAQQEZ010000052.1"/>
</dbReference>
<reference evidence="5 6" key="1">
    <citation type="journal article" date="2024" name="Chem. Sci.">
        <title>Discovery of megapolipeptins by genome mining of a Burkholderiales bacteria collection.</title>
        <authorList>
            <person name="Paulo B.S."/>
            <person name="Recchia M.J.J."/>
            <person name="Lee S."/>
            <person name="Fergusson C.H."/>
            <person name="Romanowski S.B."/>
            <person name="Hernandez A."/>
            <person name="Krull N."/>
            <person name="Liu D.Y."/>
            <person name="Cavanagh H."/>
            <person name="Bos A."/>
            <person name="Gray C.A."/>
            <person name="Murphy B.T."/>
            <person name="Linington R.G."/>
            <person name="Eustaquio A.S."/>
        </authorList>
    </citation>
    <scope>NUCLEOTIDE SEQUENCE [LARGE SCALE GENOMIC DNA]</scope>
    <source>
        <strain evidence="5 6">RL17-350-BIC-A</strain>
    </source>
</reference>
<dbReference type="InterPro" id="IPR029062">
    <property type="entry name" value="Class_I_gatase-like"/>
</dbReference>
<feature type="domain" description="HTH araC/xylS-type" evidence="4">
    <location>
        <begin position="223"/>
        <end position="321"/>
    </location>
</feature>
<gene>
    <name evidence="5" type="ORF">PQR57_39765</name>
</gene>
<dbReference type="Gene3D" id="3.40.50.880">
    <property type="match status" value="1"/>
</dbReference>
<dbReference type="PANTHER" id="PTHR43280">
    <property type="entry name" value="ARAC-FAMILY TRANSCRIPTIONAL REGULATOR"/>
    <property type="match status" value="1"/>
</dbReference>
<keyword evidence="3" id="KW-0804">Transcription</keyword>
<dbReference type="Pfam" id="PF01965">
    <property type="entry name" value="DJ-1_PfpI"/>
    <property type="match status" value="1"/>
</dbReference>
<dbReference type="Proteomes" id="UP001629230">
    <property type="component" value="Unassembled WGS sequence"/>
</dbReference>
<evidence type="ECO:0000256" key="1">
    <source>
        <dbReference type="ARBA" id="ARBA00023015"/>
    </source>
</evidence>
<evidence type="ECO:0000256" key="3">
    <source>
        <dbReference type="ARBA" id="ARBA00023163"/>
    </source>
</evidence>
<dbReference type="InterPro" id="IPR002818">
    <property type="entry name" value="DJ-1/PfpI"/>
</dbReference>
<comment type="caution">
    <text evidence="5">The sequence shown here is derived from an EMBL/GenBank/DDBJ whole genome shotgun (WGS) entry which is preliminary data.</text>
</comment>
<dbReference type="SMART" id="SM00342">
    <property type="entry name" value="HTH_ARAC"/>
    <property type="match status" value="1"/>
</dbReference>
<dbReference type="EMBL" id="JAQQEZ010000052">
    <property type="protein sequence ID" value="MFM0007082.1"/>
    <property type="molecule type" value="Genomic_DNA"/>
</dbReference>